<dbReference type="GO" id="GO:0030145">
    <property type="term" value="F:manganese ion binding"/>
    <property type="evidence" value="ECO:0007669"/>
    <property type="project" value="UniProtKB-UniRule"/>
</dbReference>
<evidence type="ECO:0000256" key="11">
    <source>
        <dbReference type="ARBA" id="ARBA00023211"/>
    </source>
</evidence>
<gene>
    <name evidence="14" type="ORF">CAUJ_LOCUS14899</name>
</gene>
<evidence type="ECO:0000256" key="2">
    <source>
        <dbReference type="ARBA" id="ARBA00004922"/>
    </source>
</evidence>
<keyword evidence="7 13" id="KW-0735">Signal-anchor</keyword>
<dbReference type="Pfam" id="PF03071">
    <property type="entry name" value="GNT-I"/>
    <property type="match status" value="1"/>
</dbReference>
<evidence type="ECO:0000256" key="9">
    <source>
        <dbReference type="ARBA" id="ARBA00023034"/>
    </source>
</evidence>
<comment type="function">
    <text evidence="12 13">Initiates complex N-linked carbohydrate formation. Essential for the conversion of high-mannose to hybrid and complex N-glycans.</text>
</comment>
<protein>
    <recommendedName>
        <fullName evidence="13">Alpha-1,3-mannosyl-glycoprotein 2-beta-N-acetylglucosaminyltransferase</fullName>
        <shortName evidence="13">GNT-I</shortName>
        <shortName evidence="13">GlcNAc-T I</shortName>
        <ecNumber evidence="13">2.4.1.101</ecNumber>
    </recommendedName>
    <alternativeName>
        <fullName evidence="13">N-glycosyl-oligosaccharide-glycoprotein N-acetylglucosaminyltransferase I</fullName>
    </alternativeName>
</protein>
<proteinExistence type="inferred from homology"/>
<comment type="pathway">
    <text evidence="2 13">Protein modification; protein glycosylation.</text>
</comment>
<keyword evidence="15" id="KW-1185">Reference proteome</keyword>
<dbReference type="OrthoDB" id="440755at2759"/>
<keyword evidence="10" id="KW-0472">Membrane</keyword>
<keyword evidence="11 13" id="KW-0464">Manganese</keyword>
<comment type="subcellular location">
    <subcellularLocation>
        <location evidence="1 13">Golgi apparatus membrane</location>
        <topology evidence="1 13">Single-pass type II membrane protein</topology>
    </subcellularLocation>
</comment>
<accession>A0A8S1HZI1</accession>
<keyword evidence="8" id="KW-1133">Transmembrane helix</keyword>
<evidence type="ECO:0000256" key="6">
    <source>
        <dbReference type="ARBA" id="ARBA00022723"/>
    </source>
</evidence>
<evidence type="ECO:0000256" key="8">
    <source>
        <dbReference type="ARBA" id="ARBA00022989"/>
    </source>
</evidence>
<keyword evidence="4" id="KW-0808">Transferase</keyword>
<evidence type="ECO:0000313" key="15">
    <source>
        <dbReference type="Proteomes" id="UP000835052"/>
    </source>
</evidence>
<organism evidence="14 15">
    <name type="scientific">Caenorhabditis auriculariae</name>
    <dbReference type="NCBI Taxonomy" id="2777116"/>
    <lineage>
        <taxon>Eukaryota</taxon>
        <taxon>Metazoa</taxon>
        <taxon>Ecdysozoa</taxon>
        <taxon>Nematoda</taxon>
        <taxon>Chromadorea</taxon>
        <taxon>Rhabditida</taxon>
        <taxon>Rhabditina</taxon>
        <taxon>Rhabditomorpha</taxon>
        <taxon>Rhabditoidea</taxon>
        <taxon>Rhabditidae</taxon>
        <taxon>Peloderinae</taxon>
        <taxon>Caenorhabditis</taxon>
    </lineage>
</organism>
<evidence type="ECO:0000256" key="10">
    <source>
        <dbReference type="ARBA" id="ARBA00023136"/>
    </source>
</evidence>
<evidence type="ECO:0000256" key="12">
    <source>
        <dbReference type="ARBA" id="ARBA00037706"/>
    </source>
</evidence>
<sequence>MGYDLTISDDFFEYFSATRYLLDAGVARTAYDGIVSCFVEGIRIFLIPNKEIWTGYNVAWS</sequence>
<keyword evidence="5" id="KW-0812">Transmembrane</keyword>
<evidence type="ECO:0000256" key="13">
    <source>
        <dbReference type="RuleBase" id="RU368119"/>
    </source>
</evidence>
<dbReference type="GO" id="GO:0006487">
    <property type="term" value="P:protein N-linked glycosylation"/>
    <property type="evidence" value="ECO:0007669"/>
    <property type="project" value="TreeGrafter"/>
</dbReference>
<dbReference type="Gene3D" id="3.10.180.20">
    <property type="entry name" value="N-Acetylglucosaminyltransferase I, Domain 2"/>
    <property type="match status" value="1"/>
</dbReference>
<comment type="cofactor">
    <cofactor evidence="13">
        <name>Mn(2+)</name>
        <dbReference type="ChEBI" id="CHEBI:29035"/>
    </cofactor>
    <text evidence="13">The cofactor is mostly bound to the substrate.</text>
</comment>
<keyword evidence="6 13" id="KW-0479">Metal-binding</keyword>
<dbReference type="GO" id="GO:0003827">
    <property type="term" value="F:alpha-1,3-mannosylglycoprotein 2-beta-N-acetylglucosaminyltransferase activity"/>
    <property type="evidence" value="ECO:0007669"/>
    <property type="project" value="UniProtKB-UniRule"/>
</dbReference>
<comment type="similarity">
    <text evidence="13">Belongs to the glycosyltransferase 13 family.</text>
</comment>
<dbReference type="InterPro" id="IPR052261">
    <property type="entry name" value="Glycosyltransferase_13"/>
</dbReference>
<evidence type="ECO:0000256" key="3">
    <source>
        <dbReference type="ARBA" id="ARBA00022676"/>
    </source>
</evidence>
<reference evidence="14" key="1">
    <citation type="submission" date="2020-10" db="EMBL/GenBank/DDBJ databases">
        <authorList>
            <person name="Kikuchi T."/>
        </authorList>
    </citation>
    <scope>NUCLEOTIDE SEQUENCE</scope>
    <source>
        <strain evidence="14">NKZ352</strain>
    </source>
</reference>
<evidence type="ECO:0000256" key="5">
    <source>
        <dbReference type="ARBA" id="ARBA00022692"/>
    </source>
</evidence>
<evidence type="ECO:0000256" key="7">
    <source>
        <dbReference type="ARBA" id="ARBA00022968"/>
    </source>
</evidence>
<dbReference type="EMBL" id="CAJGYM010000148">
    <property type="protein sequence ID" value="CAD6198994.1"/>
    <property type="molecule type" value="Genomic_DNA"/>
</dbReference>
<keyword evidence="9 13" id="KW-0333">Golgi apparatus</keyword>
<evidence type="ECO:0000256" key="1">
    <source>
        <dbReference type="ARBA" id="ARBA00004323"/>
    </source>
</evidence>
<dbReference type="PANTHER" id="PTHR10468">
    <property type="entry name" value="PROTEIN O-LINKED-MANNOSE BETA-1,2-N-ACETYLGLUCOSAMINYLTRANSFERASE 1/ALPHA-1,3-MANNOSYL-GLYCOPROTEIN 2-BETA-N-ACETYLGLUCOSAMINYLTRANSFERASE"/>
    <property type="match status" value="1"/>
</dbReference>
<dbReference type="AlphaFoldDB" id="A0A8S1HZI1"/>
<dbReference type="Proteomes" id="UP000835052">
    <property type="component" value="Unassembled WGS sequence"/>
</dbReference>
<keyword evidence="3 13" id="KW-0328">Glycosyltransferase</keyword>
<comment type="caution">
    <text evidence="14">The sequence shown here is derived from an EMBL/GenBank/DDBJ whole genome shotgun (WGS) entry which is preliminary data.</text>
</comment>
<dbReference type="EC" id="2.4.1.101" evidence="13"/>
<evidence type="ECO:0000313" key="14">
    <source>
        <dbReference type="EMBL" id="CAD6198994.1"/>
    </source>
</evidence>
<dbReference type="PANTHER" id="PTHR10468:SF0">
    <property type="entry name" value="ALPHA-1,3-MANNOSYL-GLYCOPROTEIN 2-BETA-N-ACETYLGLUCOSAMINYLTRANSFERASE"/>
    <property type="match status" value="1"/>
</dbReference>
<evidence type="ECO:0000256" key="4">
    <source>
        <dbReference type="ARBA" id="ARBA00022679"/>
    </source>
</evidence>
<dbReference type="InterPro" id="IPR004139">
    <property type="entry name" value="Glyco_trans_13"/>
</dbReference>
<comment type="catalytic activity">
    <reaction evidence="13">
        <text>N(4)-(alpha-D-Man-(1-&gt;3)-[alpha-D-Man-(1-&gt;3)-[alpha-D-Man-(1-&gt;6)]-alpha-D-Man-(1-&gt;6)]-beta-D-Man-(1-&gt;4)-beta-D-GlcNAc-(1-&gt;4)-beta-D-GlcNAc)-L-asparaginyl-[protein] (N-glucan mannose isomer 5A1,2) + UDP-N-acetyl-alpha-D-glucosamine = N(4)-{beta-D-GlcNAc-(1-&gt;2)-alpha-D-Man-(1-&gt;3)-[alpha-D-Man-(1-&gt;3)-[alpha-D-Man-(1-&gt;6)]-alpha-D-Man-(1-&gt;6)]-beta-D-Man-(1-&gt;4)-beta-D-GlcNAc-(1-&gt;4)-beta-D-GlcNAc}-L-asparaginyl-[protein] + UDP + H(+)</text>
        <dbReference type="Rhea" id="RHEA:11456"/>
        <dbReference type="Rhea" id="RHEA-COMP:14367"/>
        <dbReference type="Rhea" id="RHEA-COMP:14368"/>
        <dbReference type="ChEBI" id="CHEBI:15378"/>
        <dbReference type="ChEBI" id="CHEBI:57705"/>
        <dbReference type="ChEBI" id="CHEBI:58223"/>
        <dbReference type="ChEBI" id="CHEBI:59087"/>
        <dbReference type="ChEBI" id="CHEBI:60625"/>
        <dbReference type="EC" id="2.4.1.101"/>
    </reaction>
</comment>
<dbReference type="GO" id="GO:0000139">
    <property type="term" value="C:Golgi membrane"/>
    <property type="evidence" value="ECO:0007669"/>
    <property type="project" value="UniProtKB-SubCell"/>
</dbReference>
<name>A0A8S1HZI1_9PELO</name>